<evidence type="ECO:0008006" key="5">
    <source>
        <dbReference type="Google" id="ProtNLM"/>
    </source>
</evidence>
<evidence type="ECO:0000313" key="3">
    <source>
        <dbReference type="EMBL" id="QIX58848.1"/>
    </source>
</evidence>
<dbReference type="Pfam" id="PF19258">
    <property type="entry name" value="KxYKxGKxW_sig"/>
    <property type="match status" value="1"/>
</dbReference>
<reference evidence="3 4" key="1">
    <citation type="submission" date="2020-04" db="EMBL/GenBank/DDBJ databases">
        <title>Novel strain L. Fermentum HFD1 producer antibacterial peptides.</title>
        <authorList>
            <person name="Ozhegov G.D."/>
            <person name="Pavlova A.S."/>
            <person name="Zhuravleva D.E."/>
            <person name="Gogoleva N.V."/>
            <person name="Shagimardanova E.I."/>
            <person name="Markelova M.I."/>
            <person name="Yarullina D.R."/>
            <person name="Kayumov A.R."/>
        </authorList>
    </citation>
    <scope>NUCLEOTIDE SEQUENCE [LARGE SCALE GENOMIC DNA]</scope>
    <source>
        <strain evidence="3 4">HFD1</strain>
    </source>
</reference>
<dbReference type="NCBIfam" id="TIGR03715">
    <property type="entry name" value="KxYKxGKxW"/>
    <property type="match status" value="1"/>
</dbReference>
<dbReference type="EMBL" id="CP050919">
    <property type="protein sequence ID" value="QIX58848.1"/>
    <property type="molecule type" value="Genomic_DNA"/>
</dbReference>
<dbReference type="RefSeq" id="WP_048340080.1">
    <property type="nucleotide sequence ID" value="NZ_CP039750.1"/>
</dbReference>
<proteinExistence type="predicted"/>
<evidence type="ECO:0000256" key="1">
    <source>
        <dbReference type="ARBA" id="ARBA00022729"/>
    </source>
</evidence>
<protein>
    <recommendedName>
        <fullName evidence="5">KxYKxGKxW signal peptide domain-containing protein</fullName>
    </recommendedName>
</protein>
<feature type="region of interest" description="Disordered" evidence="2">
    <location>
        <begin position="109"/>
        <end position="140"/>
    </location>
</feature>
<gene>
    <name evidence="3" type="ORF">HCY95_01286</name>
</gene>
<keyword evidence="1" id="KW-0732">Signal</keyword>
<evidence type="ECO:0000313" key="4">
    <source>
        <dbReference type="Proteomes" id="UP000503169"/>
    </source>
</evidence>
<accession>A0AAJ4GEN1</accession>
<dbReference type="AlphaFoldDB" id="A0AAJ4GEN1"/>
<organism evidence="3 4">
    <name type="scientific">Limosilactobacillus fermentum</name>
    <name type="common">Lactobacillus fermentum</name>
    <dbReference type="NCBI Taxonomy" id="1613"/>
    <lineage>
        <taxon>Bacteria</taxon>
        <taxon>Bacillati</taxon>
        <taxon>Bacillota</taxon>
        <taxon>Bacilli</taxon>
        <taxon>Lactobacillales</taxon>
        <taxon>Lactobacillaceae</taxon>
        <taxon>Limosilactobacillus</taxon>
    </lineage>
</organism>
<dbReference type="InterPro" id="IPR022263">
    <property type="entry name" value="KxYKxGKxW"/>
</dbReference>
<dbReference type="Proteomes" id="UP000503169">
    <property type="component" value="Chromosome"/>
</dbReference>
<name>A0AAJ4GEN1_LIMFE</name>
<sequence length="238" mass="24882">MRRNKFGKGYEENDRTTHVKLYKSGKKWVQSLMSKIGLISFSAKDVEANLVEKDEEHQKKGRALIDATLITGAVLGGVSVLGNQNAMADTKSVDTTTTDALATTNEATLTSASTSTTTSTSNSGSDSASTSTNSTSASQLSSTSVASAATSVSASTSTSTASLVSSLSLSESQQSASDSATQLTATNAAATNVISANQLAKFKTLFSRYGAVPFVATSWFPVNKTDNLNRDFFVLCHD</sequence>
<evidence type="ECO:0000256" key="2">
    <source>
        <dbReference type="SAM" id="MobiDB-lite"/>
    </source>
</evidence>